<protein>
    <submittedName>
        <fullName evidence="2">Uncharacterized protein</fullName>
    </submittedName>
</protein>
<name>A0AAV7NAK4_PLEWA</name>
<keyword evidence="3" id="KW-1185">Reference proteome</keyword>
<accession>A0AAV7NAK4</accession>
<proteinExistence type="predicted"/>
<gene>
    <name evidence="2" type="ORF">NDU88_001376</name>
</gene>
<evidence type="ECO:0000313" key="3">
    <source>
        <dbReference type="Proteomes" id="UP001066276"/>
    </source>
</evidence>
<keyword evidence="1" id="KW-0732">Signal</keyword>
<dbReference type="EMBL" id="JANPWB010000012">
    <property type="protein sequence ID" value="KAJ1113121.1"/>
    <property type="molecule type" value="Genomic_DNA"/>
</dbReference>
<comment type="caution">
    <text evidence="2">The sequence shown here is derived from an EMBL/GenBank/DDBJ whole genome shotgun (WGS) entry which is preliminary data.</text>
</comment>
<sequence length="247" mass="28150">MRRPPSGLCSGELRRFFCLLLSGLFGAPGPRRRPDRQEGFWAGRGFPPRAFVHLVRVPPLETWRSRSALLGEALELCRRSKRGSAETVEIYEMFGEQIPGMGEPALEQREWDEAIKEDVEYDELKKVISGLDEGAWQGNLKQEPASKESQWWLQEKKQVWVDRECIKVRVMDSQERNKICYDNRRGVKNISVEKGDWVVALDHIFTSCLLRSALAKRVGCCARVIGVGAWPDFWLVSAPTGLSPFIC</sequence>
<feature type="chain" id="PRO_5043641973" evidence="1">
    <location>
        <begin position="27"/>
        <end position="247"/>
    </location>
</feature>
<evidence type="ECO:0000256" key="1">
    <source>
        <dbReference type="SAM" id="SignalP"/>
    </source>
</evidence>
<dbReference type="Proteomes" id="UP001066276">
    <property type="component" value="Chromosome 8"/>
</dbReference>
<organism evidence="2 3">
    <name type="scientific">Pleurodeles waltl</name>
    <name type="common">Iberian ribbed newt</name>
    <dbReference type="NCBI Taxonomy" id="8319"/>
    <lineage>
        <taxon>Eukaryota</taxon>
        <taxon>Metazoa</taxon>
        <taxon>Chordata</taxon>
        <taxon>Craniata</taxon>
        <taxon>Vertebrata</taxon>
        <taxon>Euteleostomi</taxon>
        <taxon>Amphibia</taxon>
        <taxon>Batrachia</taxon>
        <taxon>Caudata</taxon>
        <taxon>Salamandroidea</taxon>
        <taxon>Salamandridae</taxon>
        <taxon>Pleurodelinae</taxon>
        <taxon>Pleurodeles</taxon>
    </lineage>
</organism>
<feature type="signal peptide" evidence="1">
    <location>
        <begin position="1"/>
        <end position="26"/>
    </location>
</feature>
<dbReference type="AlphaFoldDB" id="A0AAV7NAK4"/>
<evidence type="ECO:0000313" key="2">
    <source>
        <dbReference type="EMBL" id="KAJ1113121.1"/>
    </source>
</evidence>
<reference evidence="2" key="1">
    <citation type="journal article" date="2022" name="bioRxiv">
        <title>Sequencing and chromosome-scale assembly of the giantPleurodeles waltlgenome.</title>
        <authorList>
            <person name="Brown T."/>
            <person name="Elewa A."/>
            <person name="Iarovenko S."/>
            <person name="Subramanian E."/>
            <person name="Araus A.J."/>
            <person name="Petzold A."/>
            <person name="Susuki M."/>
            <person name="Suzuki K.-i.T."/>
            <person name="Hayashi T."/>
            <person name="Toyoda A."/>
            <person name="Oliveira C."/>
            <person name="Osipova E."/>
            <person name="Leigh N.D."/>
            <person name="Simon A."/>
            <person name="Yun M.H."/>
        </authorList>
    </citation>
    <scope>NUCLEOTIDE SEQUENCE</scope>
    <source>
        <strain evidence="2">20211129_DDA</strain>
        <tissue evidence="2">Liver</tissue>
    </source>
</reference>